<name>A0ABT0S161_9SPHN</name>
<evidence type="ECO:0000256" key="1">
    <source>
        <dbReference type="ARBA" id="ARBA00004442"/>
    </source>
</evidence>
<accession>A0ABT0S161</accession>
<keyword evidence="7" id="KW-0998">Cell outer membrane</keyword>
<comment type="similarity">
    <text evidence="2">Belongs to the outer membrane factor (OMF) (TC 1.B.17) family.</text>
</comment>
<keyword evidence="5" id="KW-0812">Transmembrane</keyword>
<dbReference type="InterPro" id="IPR010130">
    <property type="entry name" value="T1SS_OMP_TolC"/>
</dbReference>
<organism evidence="10 11">
    <name type="scientific">Sphingomonas hankyongi</name>
    <dbReference type="NCBI Taxonomy" id="2908209"/>
    <lineage>
        <taxon>Bacteria</taxon>
        <taxon>Pseudomonadati</taxon>
        <taxon>Pseudomonadota</taxon>
        <taxon>Alphaproteobacteria</taxon>
        <taxon>Sphingomonadales</taxon>
        <taxon>Sphingomonadaceae</taxon>
        <taxon>Sphingomonas</taxon>
    </lineage>
</organism>
<evidence type="ECO:0000256" key="2">
    <source>
        <dbReference type="ARBA" id="ARBA00007613"/>
    </source>
</evidence>
<evidence type="ECO:0000256" key="7">
    <source>
        <dbReference type="ARBA" id="ARBA00023237"/>
    </source>
</evidence>
<dbReference type="InterPro" id="IPR003423">
    <property type="entry name" value="OMP_efflux"/>
</dbReference>
<evidence type="ECO:0000256" key="3">
    <source>
        <dbReference type="ARBA" id="ARBA00022448"/>
    </source>
</evidence>
<dbReference type="Pfam" id="PF02321">
    <property type="entry name" value="OEP"/>
    <property type="match status" value="2"/>
</dbReference>
<evidence type="ECO:0000256" key="8">
    <source>
        <dbReference type="SAM" id="MobiDB-lite"/>
    </source>
</evidence>
<dbReference type="Gene3D" id="1.20.1600.10">
    <property type="entry name" value="Outer membrane efflux proteins (OEP)"/>
    <property type="match status" value="1"/>
</dbReference>
<keyword evidence="3" id="KW-0813">Transport</keyword>
<evidence type="ECO:0000256" key="4">
    <source>
        <dbReference type="ARBA" id="ARBA00022452"/>
    </source>
</evidence>
<dbReference type="InterPro" id="IPR051906">
    <property type="entry name" value="TolC-like"/>
</dbReference>
<sequence length="524" mass="54785">MTRTIITGTLIAALMAGTASADTLREALVSAYHTNPTLTAQRESLKASDANVAIARAAGRPQVSVTGGLNRDLSRSGILDTGGDATLSVGADLNVPLFTGGRVKNSVRGAKTRVEAGRGTLRAVEGDVFTEAVSAYMDVIRDRAVVELNQNNVRVLTTNLEATQDRFQIGDLTRTDVAQSEARLQQGRARLAVAQGNLTSSEAVYRRVIGHPPGTLAPPPPLPPLPKSEDEAVRIALTDNPDLFAAQRLATAAGYDVRVAEAGRLPTVSGVVSGTWVDELNGTFGNGSAAQGSQTTAGLSTTVPIFQGGLIGGRVRQAQALQGQAFEQVVGTERAVVAATRAAFANYYATERAIQAQTVAVQANELALEGVRAEQSVGTRTVLDVLDAEQELLNAQVLLVTAKRDQYVAGFQLLNAMGQAEAQDLGLDGGPLYDPLANYRRVAGSWNDWATDPIHAPAATRTVSPQEMPATPILTPDLVPMSNDPSLPTPAIITPLGPTGLPSSSTLPAPAPSTSTTGVTQPRR</sequence>
<dbReference type="EMBL" id="JAMGBE010000002">
    <property type="protein sequence ID" value="MCL6729600.1"/>
    <property type="molecule type" value="Genomic_DNA"/>
</dbReference>
<dbReference type="SUPFAM" id="SSF56954">
    <property type="entry name" value="Outer membrane efflux proteins (OEP)"/>
    <property type="match status" value="1"/>
</dbReference>
<dbReference type="NCBIfam" id="TIGR01844">
    <property type="entry name" value="type_I_sec_TolC"/>
    <property type="match status" value="1"/>
</dbReference>
<feature type="compositionally biased region" description="Low complexity" evidence="8">
    <location>
        <begin position="494"/>
        <end position="518"/>
    </location>
</feature>
<evidence type="ECO:0000313" key="10">
    <source>
        <dbReference type="EMBL" id="MCL6729600.1"/>
    </source>
</evidence>
<evidence type="ECO:0000256" key="6">
    <source>
        <dbReference type="ARBA" id="ARBA00023136"/>
    </source>
</evidence>
<feature type="region of interest" description="Disordered" evidence="8">
    <location>
        <begin position="483"/>
        <end position="524"/>
    </location>
</feature>
<keyword evidence="6" id="KW-0472">Membrane</keyword>
<evidence type="ECO:0000313" key="11">
    <source>
        <dbReference type="Proteomes" id="UP001165342"/>
    </source>
</evidence>
<comment type="caution">
    <text evidence="10">The sequence shown here is derived from an EMBL/GenBank/DDBJ whole genome shotgun (WGS) entry which is preliminary data.</text>
</comment>
<keyword evidence="11" id="KW-1185">Reference proteome</keyword>
<proteinExistence type="inferred from homology"/>
<keyword evidence="9" id="KW-0732">Signal</keyword>
<gene>
    <name evidence="10" type="ORF">LZ538_05950</name>
</gene>
<feature type="chain" id="PRO_5046467051" evidence="9">
    <location>
        <begin position="22"/>
        <end position="524"/>
    </location>
</feature>
<dbReference type="PANTHER" id="PTHR30026">
    <property type="entry name" value="OUTER MEMBRANE PROTEIN TOLC"/>
    <property type="match status" value="1"/>
</dbReference>
<dbReference type="Proteomes" id="UP001165342">
    <property type="component" value="Unassembled WGS sequence"/>
</dbReference>
<evidence type="ECO:0000256" key="5">
    <source>
        <dbReference type="ARBA" id="ARBA00022692"/>
    </source>
</evidence>
<evidence type="ECO:0000256" key="9">
    <source>
        <dbReference type="SAM" id="SignalP"/>
    </source>
</evidence>
<comment type="subcellular location">
    <subcellularLocation>
        <location evidence="1">Cell outer membrane</location>
    </subcellularLocation>
</comment>
<feature type="signal peptide" evidence="9">
    <location>
        <begin position="1"/>
        <end position="21"/>
    </location>
</feature>
<reference evidence="10" key="1">
    <citation type="submission" date="2022-05" db="EMBL/GenBank/DDBJ databases">
        <authorList>
            <person name="Jo J.-H."/>
            <person name="Im W.-T."/>
        </authorList>
    </citation>
    <scope>NUCLEOTIDE SEQUENCE</scope>
    <source>
        <strain evidence="10">SE220</strain>
    </source>
</reference>
<protein>
    <submittedName>
        <fullName evidence="10">TolC family outer membrane protein</fullName>
    </submittedName>
</protein>
<dbReference type="PANTHER" id="PTHR30026:SF22">
    <property type="entry name" value="OUTER MEMBRANE EFFLUX PROTEIN"/>
    <property type="match status" value="1"/>
</dbReference>
<keyword evidence="4" id="KW-1134">Transmembrane beta strand</keyword>